<gene>
    <name evidence="8" type="ORF">SAMN04489716_8536</name>
</gene>
<dbReference type="InterPro" id="IPR010998">
    <property type="entry name" value="Integrase_recombinase_N"/>
</dbReference>
<dbReference type="PROSITE" id="PS51898">
    <property type="entry name" value="TYR_RECOMBINASE"/>
    <property type="match status" value="1"/>
</dbReference>
<dbReference type="RefSeq" id="WP_172890723.1">
    <property type="nucleotide sequence ID" value="NZ_LT629758.1"/>
</dbReference>
<evidence type="ECO:0000256" key="1">
    <source>
        <dbReference type="ARBA" id="ARBA00008857"/>
    </source>
</evidence>
<name>A0A1H2D7W6_9ACTN</name>
<dbReference type="Pfam" id="PF14659">
    <property type="entry name" value="Phage_int_SAM_3"/>
    <property type="match status" value="1"/>
</dbReference>
<dbReference type="InterPro" id="IPR044068">
    <property type="entry name" value="CB"/>
</dbReference>
<keyword evidence="3 5" id="KW-0238">DNA-binding</keyword>
<dbReference type="Gene3D" id="1.10.443.10">
    <property type="entry name" value="Intergrase catalytic core"/>
    <property type="match status" value="1"/>
</dbReference>
<dbReference type="SUPFAM" id="SSF56349">
    <property type="entry name" value="DNA breaking-rejoining enzymes"/>
    <property type="match status" value="1"/>
</dbReference>
<dbReference type="PROSITE" id="PS51900">
    <property type="entry name" value="CB"/>
    <property type="match status" value="1"/>
</dbReference>
<evidence type="ECO:0000259" key="6">
    <source>
        <dbReference type="PROSITE" id="PS51898"/>
    </source>
</evidence>
<dbReference type="InterPro" id="IPR050808">
    <property type="entry name" value="Phage_Integrase"/>
</dbReference>
<evidence type="ECO:0000256" key="3">
    <source>
        <dbReference type="ARBA" id="ARBA00023125"/>
    </source>
</evidence>
<protein>
    <submittedName>
        <fullName evidence="8">Site-specific recombinase XerD</fullName>
    </submittedName>
</protein>
<dbReference type="Pfam" id="PF00589">
    <property type="entry name" value="Phage_integrase"/>
    <property type="match status" value="1"/>
</dbReference>
<feature type="domain" description="Tyr recombinase" evidence="6">
    <location>
        <begin position="153"/>
        <end position="352"/>
    </location>
</feature>
<dbReference type="GO" id="GO:0003677">
    <property type="term" value="F:DNA binding"/>
    <property type="evidence" value="ECO:0007669"/>
    <property type="project" value="UniProtKB-UniRule"/>
</dbReference>
<dbReference type="EMBL" id="LT629758">
    <property type="protein sequence ID" value="SDT78835.1"/>
    <property type="molecule type" value="Genomic_DNA"/>
</dbReference>
<evidence type="ECO:0000313" key="8">
    <source>
        <dbReference type="EMBL" id="SDT78835.1"/>
    </source>
</evidence>
<keyword evidence="4" id="KW-0233">DNA recombination</keyword>
<evidence type="ECO:0000259" key="7">
    <source>
        <dbReference type="PROSITE" id="PS51900"/>
    </source>
</evidence>
<dbReference type="PANTHER" id="PTHR30629">
    <property type="entry name" value="PROPHAGE INTEGRASE"/>
    <property type="match status" value="1"/>
</dbReference>
<reference evidence="8 9" key="1">
    <citation type="submission" date="2016-10" db="EMBL/GenBank/DDBJ databases">
        <authorList>
            <person name="de Groot N.N."/>
        </authorList>
    </citation>
    <scope>NUCLEOTIDE SEQUENCE [LARGE SCALE GENOMIC DNA]</scope>
    <source>
        <strain evidence="8 9">DSM 43941</strain>
    </source>
</reference>
<accession>A0A1H2D7W6</accession>
<dbReference type="InterPro" id="IPR002104">
    <property type="entry name" value="Integrase_catalytic"/>
</dbReference>
<dbReference type="STRING" id="113562.SAMN04489716_8536"/>
<keyword evidence="2" id="KW-0229">DNA integration</keyword>
<dbReference type="GO" id="GO:0015074">
    <property type="term" value="P:DNA integration"/>
    <property type="evidence" value="ECO:0007669"/>
    <property type="project" value="UniProtKB-KW"/>
</dbReference>
<comment type="similarity">
    <text evidence="1">Belongs to the 'phage' integrase family.</text>
</comment>
<dbReference type="GO" id="GO:0006310">
    <property type="term" value="P:DNA recombination"/>
    <property type="evidence" value="ECO:0007669"/>
    <property type="project" value="UniProtKB-KW"/>
</dbReference>
<proteinExistence type="inferred from homology"/>
<keyword evidence="9" id="KW-1185">Reference proteome</keyword>
<sequence>MAWVEERGSRSRVRYRRAGRTVTDSTYTRREDAEAEATRLNNATRAARLRYQPSPAPRLDEWVVIWQAGHLAADSTLARYESLLRVHILPAFGSRRIDSITHQDVKAFARGLAGHLADSSVRHIVTLLGQILREAVDDHLMFFDPTARLRLRRLPREQRPFATAVQVWQIAARMPDTITRTLVITAAYTGMRISELTALSRADLHLAEARLHVSATTGALHEVRGHLTLGPPKTPAAVRDIALPPFLVDGLDRLLHAHPYDTVFCTPTGRWLWRTDYNNRRWRPACDGHPRADWPPILSGMHFHDLRHTHRTWMDEDHTPEVLQAHRLGHAIPGIRGVYAHVTPTMTARLLDNLQARWLDNGGYW</sequence>
<evidence type="ECO:0000256" key="2">
    <source>
        <dbReference type="ARBA" id="ARBA00022908"/>
    </source>
</evidence>
<dbReference type="PANTHER" id="PTHR30629:SF2">
    <property type="entry name" value="PROPHAGE INTEGRASE INTS-RELATED"/>
    <property type="match status" value="1"/>
</dbReference>
<feature type="domain" description="Core-binding (CB)" evidence="7">
    <location>
        <begin position="57"/>
        <end position="136"/>
    </location>
</feature>
<dbReference type="Proteomes" id="UP000198688">
    <property type="component" value="Chromosome I"/>
</dbReference>
<organism evidence="8 9">
    <name type="scientific">Actinoplanes derwentensis</name>
    <dbReference type="NCBI Taxonomy" id="113562"/>
    <lineage>
        <taxon>Bacteria</taxon>
        <taxon>Bacillati</taxon>
        <taxon>Actinomycetota</taxon>
        <taxon>Actinomycetes</taxon>
        <taxon>Micromonosporales</taxon>
        <taxon>Micromonosporaceae</taxon>
        <taxon>Actinoplanes</taxon>
    </lineage>
</organism>
<dbReference type="InterPro" id="IPR013762">
    <property type="entry name" value="Integrase-like_cat_sf"/>
</dbReference>
<dbReference type="InterPro" id="IPR004107">
    <property type="entry name" value="Integrase_SAM-like_N"/>
</dbReference>
<dbReference type="InterPro" id="IPR011010">
    <property type="entry name" value="DNA_brk_join_enz"/>
</dbReference>
<evidence type="ECO:0000256" key="5">
    <source>
        <dbReference type="PROSITE-ProRule" id="PRU01248"/>
    </source>
</evidence>
<evidence type="ECO:0000313" key="9">
    <source>
        <dbReference type="Proteomes" id="UP000198688"/>
    </source>
</evidence>
<dbReference type="AlphaFoldDB" id="A0A1H2D7W6"/>
<dbReference type="Gene3D" id="1.10.150.130">
    <property type="match status" value="1"/>
</dbReference>
<evidence type="ECO:0000256" key="4">
    <source>
        <dbReference type="ARBA" id="ARBA00023172"/>
    </source>
</evidence>